<dbReference type="PROSITE" id="PS51421">
    <property type="entry name" value="RAS"/>
    <property type="match status" value="1"/>
</dbReference>
<comment type="caution">
    <text evidence="4">The sequence shown here is derived from an EMBL/GenBank/DDBJ whole genome shotgun (WGS) entry which is preliminary data.</text>
</comment>
<dbReference type="PANTHER" id="PTHR47980">
    <property type="entry name" value="LD44762P"/>
    <property type="match status" value="1"/>
</dbReference>
<proteinExistence type="inferred from homology"/>
<name>A0A4S4DAU5_CAMSN</name>
<comment type="similarity">
    <text evidence="1">Belongs to the small GTPase superfamily. Rab family.</text>
</comment>
<keyword evidence="5" id="KW-1185">Reference proteome</keyword>
<accession>A0A4S4DAU5</accession>
<protein>
    <submittedName>
        <fullName evidence="4">Uncharacterized protein</fullName>
    </submittedName>
</protein>
<dbReference type="PROSITE" id="PS51419">
    <property type="entry name" value="RAB"/>
    <property type="match status" value="1"/>
</dbReference>
<evidence type="ECO:0000313" key="5">
    <source>
        <dbReference type="Proteomes" id="UP000306102"/>
    </source>
</evidence>
<dbReference type="Pfam" id="PF00071">
    <property type="entry name" value="Ras"/>
    <property type="match status" value="1"/>
</dbReference>
<dbReference type="EMBL" id="SDRB02011885">
    <property type="protein sequence ID" value="THF99657.1"/>
    <property type="molecule type" value="Genomic_DNA"/>
</dbReference>
<dbReference type="STRING" id="542762.A0A4S4DAU5"/>
<sequence>MTFVHDSFFVVYAFRHRDIRNWIRSIEQHASDNVNKILVGNKADMDESKRVVPTSKGQARAHEYGIKFFETSAKTNLNVEQVFFSIARDIKQRLADTDSRAEDNFSSSIPMDGKTELQILSFQAPKIRLLRSLCVEGNETMQILDRRKHGLNYLDKAPLLALYFVTKQLVPGGSPDPECVVVCKIAFVSAVRLADLKKNADEQESLVFATLVGDLQVGWDKVEGKDDGVTRMVAMDAPFEIIMVSDDAPHGDLPPVIVTEGDVPFLVPGVDILALVADMDGHDKDLMAKDIVQS</sequence>
<dbReference type="GO" id="GO:0005525">
    <property type="term" value="F:GTP binding"/>
    <property type="evidence" value="ECO:0007669"/>
    <property type="project" value="UniProtKB-KW"/>
</dbReference>
<keyword evidence="3" id="KW-0342">GTP-binding</keyword>
<evidence type="ECO:0000313" key="4">
    <source>
        <dbReference type="EMBL" id="THF99657.1"/>
    </source>
</evidence>
<dbReference type="PRINTS" id="PR00449">
    <property type="entry name" value="RASTRNSFRMNG"/>
</dbReference>
<dbReference type="AlphaFoldDB" id="A0A4S4DAU5"/>
<dbReference type="Proteomes" id="UP000306102">
    <property type="component" value="Unassembled WGS sequence"/>
</dbReference>
<evidence type="ECO:0000256" key="1">
    <source>
        <dbReference type="ARBA" id="ARBA00006270"/>
    </source>
</evidence>
<organism evidence="4 5">
    <name type="scientific">Camellia sinensis var. sinensis</name>
    <name type="common">China tea</name>
    <dbReference type="NCBI Taxonomy" id="542762"/>
    <lineage>
        <taxon>Eukaryota</taxon>
        <taxon>Viridiplantae</taxon>
        <taxon>Streptophyta</taxon>
        <taxon>Embryophyta</taxon>
        <taxon>Tracheophyta</taxon>
        <taxon>Spermatophyta</taxon>
        <taxon>Magnoliopsida</taxon>
        <taxon>eudicotyledons</taxon>
        <taxon>Gunneridae</taxon>
        <taxon>Pentapetalae</taxon>
        <taxon>asterids</taxon>
        <taxon>Ericales</taxon>
        <taxon>Theaceae</taxon>
        <taxon>Camellia</taxon>
    </lineage>
</organism>
<dbReference type="SMART" id="SM00173">
    <property type="entry name" value="RAS"/>
    <property type="match status" value="1"/>
</dbReference>
<dbReference type="InterPro" id="IPR050305">
    <property type="entry name" value="Small_GTPase_Rab"/>
</dbReference>
<evidence type="ECO:0000256" key="2">
    <source>
        <dbReference type="ARBA" id="ARBA00022741"/>
    </source>
</evidence>
<keyword evidence="2" id="KW-0547">Nucleotide-binding</keyword>
<dbReference type="InterPro" id="IPR001806">
    <property type="entry name" value="Small_GTPase"/>
</dbReference>
<dbReference type="SMART" id="SM00175">
    <property type="entry name" value="RAB"/>
    <property type="match status" value="1"/>
</dbReference>
<reference evidence="4 5" key="1">
    <citation type="journal article" date="2018" name="Proc. Natl. Acad. Sci. U.S.A.">
        <title>Draft genome sequence of Camellia sinensis var. sinensis provides insights into the evolution of the tea genome and tea quality.</title>
        <authorList>
            <person name="Wei C."/>
            <person name="Yang H."/>
            <person name="Wang S."/>
            <person name="Zhao J."/>
            <person name="Liu C."/>
            <person name="Gao L."/>
            <person name="Xia E."/>
            <person name="Lu Y."/>
            <person name="Tai Y."/>
            <person name="She G."/>
            <person name="Sun J."/>
            <person name="Cao H."/>
            <person name="Tong W."/>
            <person name="Gao Q."/>
            <person name="Li Y."/>
            <person name="Deng W."/>
            <person name="Jiang X."/>
            <person name="Wang W."/>
            <person name="Chen Q."/>
            <person name="Zhang S."/>
            <person name="Li H."/>
            <person name="Wu J."/>
            <person name="Wang P."/>
            <person name="Li P."/>
            <person name="Shi C."/>
            <person name="Zheng F."/>
            <person name="Jian J."/>
            <person name="Huang B."/>
            <person name="Shan D."/>
            <person name="Shi M."/>
            <person name="Fang C."/>
            <person name="Yue Y."/>
            <person name="Li F."/>
            <person name="Li D."/>
            <person name="Wei S."/>
            <person name="Han B."/>
            <person name="Jiang C."/>
            <person name="Yin Y."/>
            <person name="Xia T."/>
            <person name="Zhang Z."/>
            <person name="Bennetzen J.L."/>
            <person name="Zhao S."/>
            <person name="Wan X."/>
        </authorList>
    </citation>
    <scope>NUCLEOTIDE SEQUENCE [LARGE SCALE GENOMIC DNA]</scope>
    <source>
        <strain evidence="5">cv. Shuchazao</strain>
        <tissue evidence="4">Leaf</tissue>
    </source>
</reference>
<dbReference type="SUPFAM" id="SSF52540">
    <property type="entry name" value="P-loop containing nucleoside triphosphate hydrolases"/>
    <property type="match status" value="1"/>
</dbReference>
<dbReference type="InterPro" id="IPR027417">
    <property type="entry name" value="P-loop_NTPase"/>
</dbReference>
<dbReference type="Gene3D" id="3.40.50.300">
    <property type="entry name" value="P-loop containing nucleotide triphosphate hydrolases"/>
    <property type="match status" value="1"/>
</dbReference>
<evidence type="ECO:0000256" key="3">
    <source>
        <dbReference type="ARBA" id="ARBA00023134"/>
    </source>
</evidence>
<gene>
    <name evidence="4" type="ORF">TEA_027373</name>
</gene>
<dbReference type="GO" id="GO:0003924">
    <property type="term" value="F:GTPase activity"/>
    <property type="evidence" value="ECO:0007669"/>
    <property type="project" value="InterPro"/>
</dbReference>